<keyword evidence="5 8" id="KW-0732">Signal</keyword>
<evidence type="ECO:0000256" key="2">
    <source>
        <dbReference type="ARBA" id="ARBA00022448"/>
    </source>
</evidence>
<dbReference type="InterPro" id="IPR036942">
    <property type="entry name" value="Beta-barrel_TonB_sf"/>
</dbReference>
<sequence length="655" mass="73898">MNLMKPVLLPSLLLCTLLAPAYGQQPADKVFDHNALAKFNAQHALDLLNQLPTFVLSEGNNERGLSGASSNVLIDGAVPLSKSDSIETLLRQLPVGQIAALELYSGQHPFSQLSEYTQVVNIIKKEQAGSIDWRASMQSQHSDHTLNEAMLSLQTNHADWQHTASVKWLNNHAYSSGVLTQYTDAQSQQPASIEQEHFAEREQGVQLALISRTQLSHGSLQLNATAQQTDWRTRYRWTPAEPAPVDGTTDNEQVDEYELGFDWLTVMPDDWQWQLTGLARQAQTDLSIQEWQSPEPAFITFEQDEREREQVLRLAYGNPTLTLQPSMGIEGSYNSVTANTRDGGDIEHSKVTEARFEPFVAASWPIAPNWQLSGKLALEQATLTAGIDTEQSLKHRLLKPQLKLGHDLSEHSQLTFSAQHQVEQLDFALFQASQSSGFSRTQSGATQLKPMQYTELMLTWQYERPGWFEFTFSPLYQWQKDIQEYQLQSDGNGAINNAGRARYFGLDSEWSINTDRLLSASRIELSYTWRDARFDDPLSGVRPITDLTPHEFIVGFRRDQATLSWGVEAFLPTRLREYYHNEVLTERAGTELSAFIQTQVGDGLSLRAEMNTLNKAKYRYTRVLFEPDRSHSPAHSAVLDETIQPQLSLTLSGQL</sequence>
<dbReference type="GO" id="GO:0015344">
    <property type="term" value="F:siderophore uptake transmembrane transporter activity"/>
    <property type="evidence" value="ECO:0007669"/>
    <property type="project" value="TreeGrafter"/>
</dbReference>
<gene>
    <name evidence="9" type="ORF">TW77_06280</name>
</gene>
<evidence type="ECO:0000256" key="7">
    <source>
        <dbReference type="ARBA" id="ARBA00023237"/>
    </source>
</evidence>
<protein>
    <recommendedName>
        <fullName evidence="11">TonB-dependent receptor</fullName>
    </recommendedName>
</protein>
<dbReference type="GO" id="GO:0044718">
    <property type="term" value="P:siderophore transmembrane transport"/>
    <property type="evidence" value="ECO:0007669"/>
    <property type="project" value="TreeGrafter"/>
</dbReference>
<evidence type="ECO:0000256" key="3">
    <source>
        <dbReference type="ARBA" id="ARBA00022452"/>
    </source>
</evidence>
<dbReference type="EMBL" id="JXYA01000011">
    <property type="protein sequence ID" value="KJZ11126.1"/>
    <property type="molecule type" value="Genomic_DNA"/>
</dbReference>
<keyword evidence="2" id="KW-0813">Transport</keyword>
<evidence type="ECO:0008006" key="11">
    <source>
        <dbReference type="Google" id="ProtNLM"/>
    </source>
</evidence>
<evidence type="ECO:0000256" key="8">
    <source>
        <dbReference type="SAM" id="SignalP"/>
    </source>
</evidence>
<keyword evidence="6" id="KW-0472">Membrane</keyword>
<dbReference type="Gene3D" id="2.40.170.20">
    <property type="entry name" value="TonB-dependent receptor, beta-barrel domain"/>
    <property type="match status" value="1"/>
</dbReference>
<keyword evidence="7" id="KW-0998">Cell outer membrane</keyword>
<comment type="subcellular location">
    <subcellularLocation>
        <location evidence="1">Cell outer membrane</location>
        <topology evidence="1">Multi-pass membrane protein</topology>
    </subcellularLocation>
</comment>
<comment type="caution">
    <text evidence="9">The sequence shown here is derived from an EMBL/GenBank/DDBJ whole genome shotgun (WGS) entry which is preliminary data.</text>
</comment>
<name>A0A0F4QTT5_9GAMM</name>
<dbReference type="SUPFAM" id="SSF56935">
    <property type="entry name" value="Porins"/>
    <property type="match status" value="1"/>
</dbReference>
<organism evidence="9 10">
    <name type="scientific">Pseudoalteromonas rubra</name>
    <dbReference type="NCBI Taxonomy" id="43658"/>
    <lineage>
        <taxon>Bacteria</taxon>
        <taxon>Pseudomonadati</taxon>
        <taxon>Pseudomonadota</taxon>
        <taxon>Gammaproteobacteria</taxon>
        <taxon>Alteromonadales</taxon>
        <taxon>Pseudoalteromonadaceae</taxon>
        <taxon>Pseudoalteromonas</taxon>
    </lineage>
</organism>
<dbReference type="RefSeq" id="WP_046004117.1">
    <property type="nucleotide sequence ID" value="NZ_JXYA01000011.1"/>
</dbReference>
<dbReference type="OrthoDB" id="6299257at2"/>
<proteinExistence type="predicted"/>
<accession>A0A0F4QTT5</accession>
<dbReference type="Proteomes" id="UP000033452">
    <property type="component" value="Unassembled WGS sequence"/>
</dbReference>
<reference evidence="9 10" key="1">
    <citation type="journal article" date="2015" name="BMC Genomics">
        <title>Genome mining reveals unlocked bioactive potential of marine Gram-negative bacteria.</title>
        <authorList>
            <person name="Machado H."/>
            <person name="Sonnenschein E.C."/>
            <person name="Melchiorsen J."/>
            <person name="Gram L."/>
        </authorList>
    </citation>
    <scope>NUCLEOTIDE SEQUENCE [LARGE SCALE GENOMIC DNA]</scope>
    <source>
        <strain evidence="9 10">S2471</strain>
    </source>
</reference>
<feature type="chain" id="PRO_5002476004" description="TonB-dependent receptor" evidence="8">
    <location>
        <begin position="22"/>
        <end position="655"/>
    </location>
</feature>
<keyword evidence="10" id="KW-1185">Reference proteome</keyword>
<evidence type="ECO:0000256" key="1">
    <source>
        <dbReference type="ARBA" id="ARBA00004571"/>
    </source>
</evidence>
<dbReference type="PANTHER" id="PTHR30069:SF29">
    <property type="entry name" value="HEMOGLOBIN AND HEMOGLOBIN-HAPTOGLOBIN-BINDING PROTEIN 1-RELATED"/>
    <property type="match status" value="1"/>
</dbReference>
<feature type="signal peptide" evidence="8">
    <location>
        <begin position="1"/>
        <end position="21"/>
    </location>
</feature>
<keyword evidence="4" id="KW-0812">Transmembrane</keyword>
<dbReference type="PATRIC" id="fig|43658.5.peg.1320"/>
<evidence type="ECO:0000313" key="9">
    <source>
        <dbReference type="EMBL" id="KJZ11126.1"/>
    </source>
</evidence>
<dbReference type="GO" id="GO:0009279">
    <property type="term" value="C:cell outer membrane"/>
    <property type="evidence" value="ECO:0007669"/>
    <property type="project" value="UniProtKB-SubCell"/>
</dbReference>
<dbReference type="InterPro" id="IPR039426">
    <property type="entry name" value="TonB-dep_rcpt-like"/>
</dbReference>
<evidence type="ECO:0000256" key="5">
    <source>
        <dbReference type="ARBA" id="ARBA00022729"/>
    </source>
</evidence>
<dbReference type="PANTHER" id="PTHR30069">
    <property type="entry name" value="TONB-DEPENDENT OUTER MEMBRANE RECEPTOR"/>
    <property type="match status" value="1"/>
</dbReference>
<evidence type="ECO:0000313" key="10">
    <source>
        <dbReference type="Proteomes" id="UP000033452"/>
    </source>
</evidence>
<evidence type="ECO:0000256" key="4">
    <source>
        <dbReference type="ARBA" id="ARBA00022692"/>
    </source>
</evidence>
<keyword evidence="3" id="KW-1134">Transmembrane beta strand</keyword>
<dbReference type="AlphaFoldDB" id="A0A0F4QTT5"/>
<evidence type="ECO:0000256" key="6">
    <source>
        <dbReference type="ARBA" id="ARBA00023136"/>
    </source>
</evidence>